<keyword evidence="4" id="KW-0847">Vitamin C</keyword>
<gene>
    <name evidence="10" type="ORF">FNV43_RR14092</name>
</gene>
<dbReference type="InterPro" id="IPR026992">
    <property type="entry name" value="DIOX_N"/>
</dbReference>
<evidence type="ECO:0000256" key="5">
    <source>
        <dbReference type="ARBA" id="ARBA00022964"/>
    </source>
</evidence>
<dbReference type="GO" id="GO:0051213">
    <property type="term" value="F:dioxygenase activity"/>
    <property type="evidence" value="ECO:0007669"/>
    <property type="project" value="UniProtKB-KW"/>
</dbReference>
<evidence type="ECO:0000313" key="11">
    <source>
        <dbReference type="Proteomes" id="UP000796880"/>
    </source>
</evidence>
<keyword evidence="5" id="KW-0223">Dioxygenase</keyword>
<dbReference type="EMBL" id="VOIH02000006">
    <property type="protein sequence ID" value="KAF3444400.1"/>
    <property type="molecule type" value="Genomic_DNA"/>
</dbReference>
<accession>A0A8K0H2D2</accession>
<dbReference type="Pfam" id="PF03171">
    <property type="entry name" value="2OG-FeII_Oxy"/>
    <property type="match status" value="1"/>
</dbReference>
<name>A0A8K0H2D2_9ROSA</name>
<evidence type="ECO:0000256" key="2">
    <source>
        <dbReference type="ARBA" id="ARBA00008056"/>
    </source>
</evidence>
<dbReference type="GO" id="GO:0046872">
    <property type="term" value="F:metal ion binding"/>
    <property type="evidence" value="ECO:0007669"/>
    <property type="project" value="UniProtKB-KW"/>
</dbReference>
<evidence type="ECO:0000256" key="4">
    <source>
        <dbReference type="ARBA" id="ARBA00022896"/>
    </source>
</evidence>
<dbReference type="GO" id="GO:0031418">
    <property type="term" value="F:L-ascorbic acid binding"/>
    <property type="evidence" value="ECO:0007669"/>
    <property type="project" value="UniProtKB-KW"/>
</dbReference>
<comment type="similarity">
    <text evidence="2 8">Belongs to the iron/ascorbate-dependent oxidoreductase family.</text>
</comment>
<dbReference type="Proteomes" id="UP000796880">
    <property type="component" value="Unassembled WGS sequence"/>
</dbReference>
<evidence type="ECO:0000256" key="8">
    <source>
        <dbReference type="RuleBase" id="RU003682"/>
    </source>
</evidence>
<dbReference type="PROSITE" id="PS51471">
    <property type="entry name" value="FE2OG_OXY"/>
    <property type="match status" value="1"/>
</dbReference>
<dbReference type="InterPro" id="IPR050295">
    <property type="entry name" value="Plant_2OG-oxidoreductases"/>
</dbReference>
<keyword evidence="11" id="KW-1185">Reference proteome</keyword>
<evidence type="ECO:0000256" key="7">
    <source>
        <dbReference type="ARBA" id="ARBA00023004"/>
    </source>
</evidence>
<reference evidence="10" key="1">
    <citation type="submission" date="2020-03" db="EMBL/GenBank/DDBJ databases">
        <title>A high-quality chromosome-level genome assembly of a woody plant with both climbing and erect habits, Rhamnella rubrinervis.</title>
        <authorList>
            <person name="Lu Z."/>
            <person name="Yang Y."/>
            <person name="Zhu X."/>
            <person name="Sun Y."/>
        </authorList>
    </citation>
    <scope>NUCLEOTIDE SEQUENCE</scope>
    <source>
        <strain evidence="10">BYM</strain>
        <tissue evidence="10">Leaf</tissue>
    </source>
</reference>
<keyword evidence="3 8" id="KW-0479">Metal-binding</keyword>
<feature type="domain" description="Fe2OG dioxygenase" evidence="9">
    <location>
        <begin position="206"/>
        <end position="312"/>
    </location>
</feature>
<dbReference type="InterPro" id="IPR027443">
    <property type="entry name" value="IPNS-like_sf"/>
</dbReference>
<evidence type="ECO:0000256" key="6">
    <source>
        <dbReference type="ARBA" id="ARBA00023002"/>
    </source>
</evidence>
<protein>
    <recommendedName>
        <fullName evidence="9">Fe2OG dioxygenase domain-containing protein</fullName>
    </recommendedName>
</protein>
<dbReference type="InterPro" id="IPR005123">
    <property type="entry name" value="Oxoglu/Fe-dep_dioxygenase_dom"/>
</dbReference>
<dbReference type="InterPro" id="IPR044861">
    <property type="entry name" value="IPNS-like_FE2OG_OXY"/>
</dbReference>
<dbReference type="PANTHER" id="PTHR47991">
    <property type="entry name" value="OXOGLUTARATE/IRON-DEPENDENT DIOXYGENASE"/>
    <property type="match status" value="1"/>
</dbReference>
<evidence type="ECO:0000313" key="10">
    <source>
        <dbReference type="EMBL" id="KAF3444400.1"/>
    </source>
</evidence>
<comment type="cofactor">
    <cofactor evidence="1">
        <name>L-ascorbate</name>
        <dbReference type="ChEBI" id="CHEBI:38290"/>
    </cofactor>
</comment>
<evidence type="ECO:0000256" key="3">
    <source>
        <dbReference type="ARBA" id="ARBA00022723"/>
    </source>
</evidence>
<keyword evidence="6 8" id="KW-0560">Oxidoreductase</keyword>
<comment type="caution">
    <text evidence="10">The sequence shown here is derived from an EMBL/GenBank/DDBJ whole genome shotgun (WGS) entry which is preliminary data.</text>
</comment>
<dbReference type="SUPFAM" id="SSF51197">
    <property type="entry name" value="Clavaminate synthase-like"/>
    <property type="match status" value="1"/>
</dbReference>
<proteinExistence type="inferred from homology"/>
<dbReference type="GO" id="GO:0009805">
    <property type="term" value="P:coumarin biosynthetic process"/>
    <property type="evidence" value="ECO:0007669"/>
    <property type="project" value="UniProtKB-ARBA"/>
</dbReference>
<keyword evidence="7 8" id="KW-0408">Iron</keyword>
<evidence type="ECO:0000256" key="1">
    <source>
        <dbReference type="ARBA" id="ARBA00001961"/>
    </source>
</evidence>
<evidence type="ECO:0000259" key="9">
    <source>
        <dbReference type="PROSITE" id="PS51471"/>
    </source>
</evidence>
<dbReference type="FunFam" id="2.60.120.330:FF:000023">
    <property type="entry name" value="Feruloyl CoA ortho-hydroxylase 1"/>
    <property type="match status" value="1"/>
</dbReference>
<dbReference type="AlphaFoldDB" id="A0A8K0H2D2"/>
<dbReference type="Gene3D" id="2.60.120.330">
    <property type="entry name" value="B-lactam Antibiotic, Isopenicillin N Synthase, Chain"/>
    <property type="match status" value="1"/>
</dbReference>
<dbReference type="OrthoDB" id="288590at2759"/>
<organism evidence="10 11">
    <name type="scientific">Rhamnella rubrinervis</name>
    <dbReference type="NCBI Taxonomy" id="2594499"/>
    <lineage>
        <taxon>Eukaryota</taxon>
        <taxon>Viridiplantae</taxon>
        <taxon>Streptophyta</taxon>
        <taxon>Embryophyta</taxon>
        <taxon>Tracheophyta</taxon>
        <taxon>Spermatophyta</taxon>
        <taxon>Magnoliopsida</taxon>
        <taxon>eudicotyledons</taxon>
        <taxon>Gunneridae</taxon>
        <taxon>Pentapetalae</taxon>
        <taxon>rosids</taxon>
        <taxon>fabids</taxon>
        <taxon>Rosales</taxon>
        <taxon>Rhamnaceae</taxon>
        <taxon>rhamnoid group</taxon>
        <taxon>Rhamneae</taxon>
        <taxon>Rhamnella</taxon>
    </lineage>
</organism>
<sequence>MAPTMAELTNTQPSTDISDFVLHKGHGVKGLSETGIKSLPKQYVQPLQERLCMTKTVPQDSIPVIDISNCDDPNVADAICNAAERWGFFQIVNHGVPLEVLDNVKQATHRFFGLPAHEKNKYSKRNSCSNNVRYGTSFSPQAEKALEWKDYLSLFYVSDQEASALWPPACKDGVLEYMRNSETVIKQLLKMLMKRLSVNEIDEPKQHLLMGSRRININYYPICPNPELTVGVGRHSDVSTLTFLLQDDIGGLYVRDLQDDSWIHVPPVKGSIVINVGDALQIMSNGRYKSVEHRVVANGTKNRISVPIFVNPRPHDMIGPSPEVLATGEKAIYKQLLYSDYVKYFFRKAHDGKATVDHAKI</sequence>
<dbReference type="Pfam" id="PF14226">
    <property type="entry name" value="DIOX_N"/>
    <property type="match status" value="1"/>
</dbReference>